<evidence type="ECO:0000313" key="6">
    <source>
        <dbReference type="EMBL" id="KIO25572.1"/>
    </source>
</evidence>
<evidence type="ECO:0000259" key="5">
    <source>
        <dbReference type="Pfam" id="PF25789"/>
    </source>
</evidence>
<protein>
    <submittedName>
        <fullName evidence="6">Uncharacterized protein</fullName>
    </submittedName>
</protein>
<dbReference type="GO" id="GO:0031417">
    <property type="term" value="C:NatC complex"/>
    <property type="evidence" value="ECO:0007669"/>
    <property type="project" value="InterPro"/>
</dbReference>
<dbReference type="STRING" id="1051891.A0A0C3LW07"/>
<evidence type="ECO:0000259" key="4">
    <source>
        <dbReference type="Pfam" id="PF04112"/>
    </source>
</evidence>
<dbReference type="Proteomes" id="UP000054248">
    <property type="component" value="Unassembled WGS sequence"/>
</dbReference>
<name>A0A0C3LW07_9AGAM</name>
<dbReference type="Pfam" id="PF04112">
    <property type="entry name" value="Mak10"/>
    <property type="match status" value="1"/>
</dbReference>
<dbReference type="EMBL" id="KN823039">
    <property type="protein sequence ID" value="KIO25572.1"/>
    <property type="molecule type" value="Genomic_DNA"/>
</dbReference>
<gene>
    <name evidence="6" type="ORF">M407DRAFT_75483</name>
</gene>
<keyword evidence="3" id="KW-0963">Cytoplasm</keyword>
<feature type="domain" description="NAA35-like TPR repeats" evidence="5">
    <location>
        <begin position="399"/>
        <end position="518"/>
    </location>
</feature>
<dbReference type="InterPro" id="IPR057982">
    <property type="entry name" value="TPR_NAA35"/>
</dbReference>
<dbReference type="AlphaFoldDB" id="A0A0C3LW07"/>
<evidence type="ECO:0000256" key="1">
    <source>
        <dbReference type="ARBA" id="ARBA00004496"/>
    </source>
</evidence>
<reference evidence="6 7" key="1">
    <citation type="submission" date="2014-04" db="EMBL/GenBank/DDBJ databases">
        <authorList>
            <consortium name="DOE Joint Genome Institute"/>
            <person name="Kuo A."/>
            <person name="Girlanda M."/>
            <person name="Perotto S."/>
            <person name="Kohler A."/>
            <person name="Nagy L.G."/>
            <person name="Floudas D."/>
            <person name="Copeland A."/>
            <person name="Barry K.W."/>
            <person name="Cichocki N."/>
            <person name="Veneault-Fourrey C."/>
            <person name="LaButti K."/>
            <person name="Lindquist E.A."/>
            <person name="Lipzen A."/>
            <person name="Lundell T."/>
            <person name="Morin E."/>
            <person name="Murat C."/>
            <person name="Sun H."/>
            <person name="Tunlid A."/>
            <person name="Henrissat B."/>
            <person name="Grigoriev I.V."/>
            <person name="Hibbett D.S."/>
            <person name="Martin F."/>
            <person name="Nordberg H.P."/>
            <person name="Cantor M.N."/>
            <person name="Hua S.X."/>
        </authorList>
    </citation>
    <scope>NUCLEOTIDE SEQUENCE [LARGE SCALE GENOMIC DNA]</scope>
    <source>
        <strain evidence="6 7">MUT 4182</strain>
    </source>
</reference>
<dbReference type="OrthoDB" id="269405at2759"/>
<comment type="similarity">
    <text evidence="2">Belongs to the MAK10 family.</text>
</comment>
<sequence length="524" mass="59293">MNTPPPNSLTFQSTIPGGDNFHDVTRLIDVASGAMQTGQLLAMDHFTLMDAMNAIEIMDPRMDNGVTLPNDNESKTASFDPQAPLSPEEISWILDRAIAAEMDWHSGKFMANSIHTLQYVHSLTSLSSSISEIQSEEDLRTRPQELLATVLRPCVIGFLKTCDLIWRQLTRGLIYDGEDFHAEKFEVGLCEGVQIQKVLEGLDTAEQRLNDWTDQLGLPNRDMLLLRVQLRKSLVRAFSSQPDSMSPGQLSQLRSARSILEDITSSPSPSEPAVTSPARAAFDPAICRKLVVVTPLKPIELSSQVEAWTVLRNELDGLIGIHEIAEQGTSADWMIMLKSRSPQWALDLVYRHIVPIQHDYILSLASNLSQHMLIGGAAHDSHHLFSAVMDLQRRLQEVNSRLIQGEMEVYTRLEPKLLDHLLLSLNQNRPRTRRNFAKVLPAWHKVEEDATQLMITIRAPMQHLAVQLTFRLPLVIHHFRLTMITEYVMAGFELELYEKSEWPFLYWYVAVILGEQVRSLRSAL</sequence>
<dbReference type="Pfam" id="PF25789">
    <property type="entry name" value="TPR_NAA35"/>
    <property type="match status" value="1"/>
</dbReference>
<dbReference type="InterPro" id="IPR007244">
    <property type="entry name" value="Naa35_N"/>
</dbReference>
<dbReference type="PANTHER" id="PTHR21373:SF0">
    <property type="entry name" value="N-ALPHA-ACETYLTRANSFERASE 35, NATC AUXILIARY SUBUNIT"/>
    <property type="match status" value="1"/>
</dbReference>
<evidence type="ECO:0000256" key="3">
    <source>
        <dbReference type="ARBA" id="ARBA00022490"/>
    </source>
</evidence>
<feature type="domain" description="NAA35-like N-terminal" evidence="4">
    <location>
        <begin position="38"/>
        <end position="199"/>
    </location>
</feature>
<proteinExistence type="inferred from homology"/>
<keyword evidence="7" id="KW-1185">Reference proteome</keyword>
<dbReference type="PANTHER" id="PTHR21373">
    <property type="entry name" value="GLUCOSE REPRESSIBLE PROTEIN MAK10"/>
    <property type="match status" value="1"/>
</dbReference>
<comment type="subcellular location">
    <subcellularLocation>
        <location evidence="1">Cytoplasm</location>
    </subcellularLocation>
</comment>
<reference evidence="7" key="2">
    <citation type="submission" date="2015-01" db="EMBL/GenBank/DDBJ databases">
        <title>Evolutionary Origins and Diversification of the Mycorrhizal Mutualists.</title>
        <authorList>
            <consortium name="DOE Joint Genome Institute"/>
            <consortium name="Mycorrhizal Genomics Consortium"/>
            <person name="Kohler A."/>
            <person name="Kuo A."/>
            <person name="Nagy L.G."/>
            <person name="Floudas D."/>
            <person name="Copeland A."/>
            <person name="Barry K.W."/>
            <person name="Cichocki N."/>
            <person name="Veneault-Fourrey C."/>
            <person name="LaButti K."/>
            <person name="Lindquist E.A."/>
            <person name="Lipzen A."/>
            <person name="Lundell T."/>
            <person name="Morin E."/>
            <person name="Murat C."/>
            <person name="Riley R."/>
            <person name="Ohm R."/>
            <person name="Sun H."/>
            <person name="Tunlid A."/>
            <person name="Henrissat B."/>
            <person name="Grigoriev I.V."/>
            <person name="Hibbett D.S."/>
            <person name="Martin F."/>
        </authorList>
    </citation>
    <scope>NUCLEOTIDE SEQUENCE [LARGE SCALE GENOMIC DNA]</scope>
    <source>
        <strain evidence="7">MUT 4182</strain>
    </source>
</reference>
<dbReference type="HOGENOM" id="CLU_017051_1_0_1"/>
<accession>A0A0C3LW07</accession>
<evidence type="ECO:0000313" key="7">
    <source>
        <dbReference type="Proteomes" id="UP000054248"/>
    </source>
</evidence>
<evidence type="ECO:0000256" key="2">
    <source>
        <dbReference type="ARBA" id="ARBA00006289"/>
    </source>
</evidence>
<organism evidence="6 7">
    <name type="scientific">Tulasnella calospora MUT 4182</name>
    <dbReference type="NCBI Taxonomy" id="1051891"/>
    <lineage>
        <taxon>Eukaryota</taxon>
        <taxon>Fungi</taxon>
        <taxon>Dikarya</taxon>
        <taxon>Basidiomycota</taxon>
        <taxon>Agaricomycotina</taxon>
        <taxon>Agaricomycetes</taxon>
        <taxon>Cantharellales</taxon>
        <taxon>Tulasnellaceae</taxon>
        <taxon>Tulasnella</taxon>
    </lineage>
</organism>
<dbReference type="InterPro" id="IPR057983">
    <property type="entry name" value="NAA35-like_N"/>
</dbReference>